<evidence type="ECO:0000313" key="3">
    <source>
        <dbReference type="EMBL" id="KAA3437903.1"/>
    </source>
</evidence>
<evidence type="ECO:0000313" key="4">
    <source>
        <dbReference type="Proteomes" id="UP000324133"/>
    </source>
</evidence>
<dbReference type="PROSITE" id="PS51688">
    <property type="entry name" value="ICA"/>
    <property type="match status" value="1"/>
</dbReference>
<name>A0A5B6TNF7_9BACT</name>
<comment type="caution">
    <text evidence="3">The sequence shown here is derived from an EMBL/GenBank/DDBJ whole genome shotgun (WGS) entry which is preliminary data.</text>
</comment>
<feature type="domain" description="Peptidase S74" evidence="2">
    <location>
        <begin position="284"/>
        <end position="418"/>
    </location>
</feature>
<dbReference type="AlphaFoldDB" id="A0A5B6TNF7"/>
<dbReference type="InterPro" id="IPR030392">
    <property type="entry name" value="S74_ICA"/>
</dbReference>
<dbReference type="OrthoDB" id="9807669at2"/>
<dbReference type="InterPro" id="IPR036388">
    <property type="entry name" value="WH-like_DNA-bd_sf"/>
</dbReference>
<dbReference type="InterPro" id="IPR026444">
    <property type="entry name" value="Secre_tail"/>
</dbReference>
<dbReference type="Pfam" id="PF13884">
    <property type="entry name" value="Peptidase_S74"/>
    <property type="match status" value="1"/>
</dbReference>
<dbReference type="Gene3D" id="1.10.10.10">
    <property type="entry name" value="Winged helix-like DNA-binding domain superfamily/Winged helix DNA-binding domain"/>
    <property type="match status" value="1"/>
</dbReference>
<accession>A0A5B6TNF7</accession>
<protein>
    <submittedName>
        <fullName evidence="3">T9SS type A sorting domain-containing protein</fullName>
    </submittedName>
</protein>
<proteinExistence type="predicted"/>
<organism evidence="3 4">
    <name type="scientific">Rufibacter hautae</name>
    <dbReference type="NCBI Taxonomy" id="2595005"/>
    <lineage>
        <taxon>Bacteria</taxon>
        <taxon>Pseudomonadati</taxon>
        <taxon>Bacteroidota</taxon>
        <taxon>Cytophagia</taxon>
        <taxon>Cytophagales</taxon>
        <taxon>Hymenobacteraceae</taxon>
        <taxon>Rufibacter</taxon>
    </lineage>
</organism>
<reference evidence="3 4" key="1">
    <citation type="submission" date="2019-07" db="EMBL/GenBank/DDBJ databases">
        <title>Rufibacter sp. nov., isolated from lake sediment.</title>
        <authorList>
            <person name="Qu J.-H."/>
        </authorList>
    </citation>
    <scope>NUCLEOTIDE SEQUENCE [LARGE SCALE GENOMIC DNA]</scope>
    <source>
        <strain evidence="3 4">NBS58-1</strain>
    </source>
</reference>
<evidence type="ECO:0000256" key="1">
    <source>
        <dbReference type="SAM" id="SignalP"/>
    </source>
</evidence>
<dbReference type="NCBIfam" id="TIGR04183">
    <property type="entry name" value="Por_Secre_tail"/>
    <property type="match status" value="1"/>
</dbReference>
<dbReference type="Proteomes" id="UP000324133">
    <property type="component" value="Unassembled WGS sequence"/>
</dbReference>
<feature type="signal peptide" evidence="1">
    <location>
        <begin position="1"/>
        <end position="20"/>
    </location>
</feature>
<gene>
    <name evidence="3" type="ORF">FOA19_11505</name>
</gene>
<keyword evidence="1" id="KW-0732">Signal</keyword>
<evidence type="ECO:0000259" key="2">
    <source>
        <dbReference type="PROSITE" id="PS51688"/>
    </source>
</evidence>
<dbReference type="EMBL" id="VKKY01000002">
    <property type="protein sequence ID" value="KAA3437903.1"/>
    <property type="molecule type" value="Genomic_DNA"/>
</dbReference>
<sequence>MKRILLSCLLLSFMMGESHAQEATSFWNLSGNSNANSSSKLGTTNGVHLRFFTNNLERMRINATGLVSIGSATPNAKFYVNSPASVDPLRILVNSSTKFLIHKNGGVSIGLNQTPPHNGLLVNGNVAFGTTELTPFYRLQVIGSSNTNGILAKGSAYAIQAESIIDYGTGVFSIAGKNGTGIRTYAGHTGVSAAGNAYGVYATSEHTGIYGSGTVYGVYGITRFGSGVFGSSSSGAGIYGRSFEGYGGYFTSLDGTGLFASTTNGTFAAVFEGQIYSFGSFQSSDQKIKKNVQEVENALTLINQLKPKKYEFRDDAMYAKLNLPKGNHYGLLAQEVEEVLPDLVRESSHKVLPPEEVPVLPSPAEAPSMQDNVLKISQQEGKKETISIKAVNYTELIPLLIKAIQEQQETISTLSERIAQLESASGTGGKSPLDPTSSGIILEQNHPNPVDQTTTFRYRIPEGSLAQIHVYEANSGKLLKTIPAPAEGKIQMNTSNLPTGHYIYTLTVNGKIAASKHMMVSR</sequence>
<feature type="chain" id="PRO_5022725050" evidence="1">
    <location>
        <begin position="21"/>
        <end position="522"/>
    </location>
</feature>
<keyword evidence="4" id="KW-1185">Reference proteome</keyword>